<gene>
    <name evidence="1" type="ORF">PHJA_001510000</name>
</gene>
<protein>
    <submittedName>
        <fullName evidence="1">Uncharacterized protein</fullName>
    </submittedName>
</protein>
<evidence type="ECO:0000313" key="2">
    <source>
        <dbReference type="Proteomes" id="UP000653305"/>
    </source>
</evidence>
<name>A0A830C3L3_9LAMI</name>
<evidence type="ECO:0000313" key="1">
    <source>
        <dbReference type="EMBL" id="GFP93656.1"/>
    </source>
</evidence>
<proteinExistence type="predicted"/>
<sequence>MDRYSYLICQHSTRLNNNRMDRNKLARRYITQPKARLGVEQVDGHEFLEEAEENVNVWSGTTIFLPLLSNSQLNMFTQFGGNGTSVVATWFTCLFSILKLRIIIFFIVGEGYELEVMPAVWVAFRTKIVCDRDVGSTCGGGGEGDTWVAFRTEIAYDGLNYGVNNTINFSMTVKGSEPWKHILDVAQTKTIYGPD</sequence>
<keyword evidence="2" id="KW-1185">Reference proteome</keyword>
<dbReference type="Proteomes" id="UP000653305">
    <property type="component" value="Unassembled WGS sequence"/>
</dbReference>
<reference evidence="1" key="1">
    <citation type="submission" date="2020-07" db="EMBL/GenBank/DDBJ databases">
        <title>Ethylene signaling mediates host invasion by parasitic plants.</title>
        <authorList>
            <person name="Yoshida S."/>
        </authorList>
    </citation>
    <scope>NUCLEOTIDE SEQUENCE</scope>
    <source>
        <strain evidence="1">Okayama</strain>
    </source>
</reference>
<dbReference type="AlphaFoldDB" id="A0A830C3L3"/>
<accession>A0A830C3L3</accession>
<dbReference type="EMBL" id="BMAC01000321">
    <property type="protein sequence ID" value="GFP93656.1"/>
    <property type="molecule type" value="Genomic_DNA"/>
</dbReference>
<comment type="caution">
    <text evidence="1">The sequence shown here is derived from an EMBL/GenBank/DDBJ whole genome shotgun (WGS) entry which is preliminary data.</text>
</comment>
<organism evidence="1 2">
    <name type="scientific">Phtheirospermum japonicum</name>
    <dbReference type="NCBI Taxonomy" id="374723"/>
    <lineage>
        <taxon>Eukaryota</taxon>
        <taxon>Viridiplantae</taxon>
        <taxon>Streptophyta</taxon>
        <taxon>Embryophyta</taxon>
        <taxon>Tracheophyta</taxon>
        <taxon>Spermatophyta</taxon>
        <taxon>Magnoliopsida</taxon>
        <taxon>eudicotyledons</taxon>
        <taxon>Gunneridae</taxon>
        <taxon>Pentapetalae</taxon>
        <taxon>asterids</taxon>
        <taxon>lamiids</taxon>
        <taxon>Lamiales</taxon>
        <taxon>Orobanchaceae</taxon>
        <taxon>Orobanchaceae incertae sedis</taxon>
        <taxon>Phtheirospermum</taxon>
    </lineage>
</organism>